<dbReference type="EMBL" id="JABXBU010002230">
    <property type="protein sequence ID" value="KAF8766898.1"/>
    <property type="molecule type" value="Genomic_DNA"/>
</dbReference>
<organism evidence="2 3">
    <name type="scientific">Argiope bruennichi</name>
    <name type="common">Wasp spider</name>
    <name type="synonym">Aranea bruennichi</name>
    <dbReference type="NCBI Taxonomy" id="94029"/>
    <lineage>
        <taxon>Eukaryota</taxon>
        <taxon>Metazoa</taxon>
        <taxon>Ecdysozoa</taxon>
        <taxon>Arthropoda</taxon>
        <taxon>Chelicerata</taxon>
        <taxon>Arachnida</taxon>
        <taxon>Araneae</taxon>
        <taxon>Araneomorphae</taxon>
        <taxon>Entelegynae</taxon>
        <taxon>Araneoidea</taxon>
        <taxon>Araneidae</taxon>
        <taxon>Argiope</taxon>
    </lineage>
</organism>
<keyword evidence="1" id="KW-0732">Signal</keyword>
<evidence type="ECO:0000313" key="3">
    <source>
        <dbReference type="Proteomes" id="UP000807504"/>
    </source>
</evidence>
<protein>
    <submittedName>
        <fullName evidence="2">Uncharacterized protein</fullName>
    </submittedName>
</protein>
<evidence type="ECO:0000313" key="2">
    <source>
        <dbReference type="EMBL" id="KAF8766898.1"/>
    </source>
</evidence>
<evidence type="ECO:0000256" key="1">
    <source>
        <dbReference type="SAM" id="SignalP"/>
    </source>
</evidence>
<feature type="chain" id="PRO_5035719138" evidence="1">
    <location>
        <begin position="20"/>
        <end position="165"/>
    </location>
</feature>
<accession>A0A8T0E6B8</accession>
<dbReference type="Proteomes" id="UP000807504">
    <property type="component" value="Unassembled WGS sequence"/>
</dbReference>
<name>A0A8T0E6B8_ARGBR</name>
<gene>
    <name evidence="2" type="ORF">HNY73_019918</name>
</gene>
<comment type="caution">
    <text evidence="2">The sequence shown here is derived from an EMBL/GenBank/DDBJ whole genome shotgun (WGS) entry which is preliminary data.</text>
</comment>
<reference evidence="2" key="1">
    <citation type="journal article" date="2020" name="bioRxiv">
        <title>Chromosome-level reference genome of the European wasp spider Argiope bruennichi: a resource for studies on range expansion and evolutionary adaptation.</title>
        <authorList>
            <person name="Sheffer M.M."/>
            <person name="Hoppe A."/>
            <person name="Krehenwinkel H."/>
            <person name="Uhl G."/>
            <person name="Kuss A.W."/>
            <person name="Jensen L."/>
            <person name="Jensen C."/>
            <person name="Gillespie R.G."/>
            <person name="Hoff K.J."/>
            <person name="Prost S."/>
        </authorList>
    </citation>
    <scope>NUCLEOTIDE SEQUENCE</scope>
</reference>
<reference evidence="2" key="2">
    <citation type="submission" date="2020-06" db="EMBL/GenBank/DDBJ databases">
        <authorList>
            <person name="Sheffer M."/>
        </authorList>
    </citation>
    <scope>NUCLEOTIDE SEQUENCE</scope>
</reference>
<sequence>MYCVSKLILLFSLPESCIAVCQKKRERWACDFRSDFIGLRECRYSVAHNGKWIAWMCYVYTEQSDRKISLAITLVSVTRHPRHISALSAGKIVETLDLFGFTVANAMGQAKRYPKRYCVSSARCVIESGFETHKDTRQANPAVQNVWKSLKFQKGCEKYSGLLMR</sequence>
<proteinExistence type="predicted"/>
<keyword evidence="3" id="KW-1185">Reference proteome</keyword>
<dbReference type="AlphaFoldDB" id="A0A8T0E6B8"/>
<feature type="signal peptide" evidence="1">
    <location>
        <begin position="1"/>
        <end position="19"/>
    </location>
</feature>